<dbReference type="InterPro" id="IPR051924">
    <property type="entry name" value="GST_Kappa/NadH"/>
</dbReference>
<feature type="domain" description="DSBA-like thioredoxin" evidence="3">
    <location>
        <begin position="4"/>
        <end position="195"/>
    </location>
</feature>
<keyword evidence="1 4" id="KW-0413">Isomerase</keyword>
<comment type="similarity">
    <text evidence="1">Belongs to the GST superfamily. NadH family.</text>
</comment>
<dbReference type="GO" id="GO:0018845">
    <property type="term" value="F:2-hydroxychromene-2-carboxylate isomerase activity"/>
    <property type="evidence" value="ECO:0007669"/>
    <property type="project" value="UniProtKB-UniRule"/>
</dbReference>
<dbReference type="GO" id="GO:1901170">
    <property type="term" value="P:naphthalene catabolic process"/>
    <property type="evidence" value="ECO:0007669"/>
    <property type="project" value="InterPro"/>
</dbReference>
<dbReference type="EC" id="5.99.1.4" evidence="1"/>
<dbReference type="EMBL" id="FQZQ01000002">
    <property type="protein sequence ID" value="SHI63520.1"/>
    <property type="molecule type" value="Genomic_DNA"/>
</dbReference>
<proteinExistence type="inferred from homology"/>
<dbReference type="GO" id="GO:0006749">
    <property type="term" value="P:glutathione metabolic process"/>
    <property type="evidence" value="ECO:0007669"/>
    <property type="project" value="TreeGrafter"/>
</dbReference>
<evidence type="ECO:0000313" key="4">
    <source>
        <dbReference type="EMBL" id="SHI63520.1"/>
    </source>
</evidence>
<sequence length="199" mass="21716">MAHIDYYFSTISPYAYLAGGRLEEIAAKHGATITYKPLDIMAQFARTGGTSPKDRHVSRQEYRAQELVRQAKKLGMEFNLQPAHWPTNMAPSSYAVIAAQNAGGGELGGLIQSLMRAVWVENKDIAQDDVIKACLEGAGFDPSLADTGLFTGAETYERNLEEAVAAGAFGAPFYVVDGTERFWGQDRLEDIDLHLAGNL</sequence>
<feature type="active site" description="Nucleophile" evidence="2">
    <location>
        <position position="12"/>
    </location>
</feature>
<evidence type="ECO:0000256" key="2">
    <source>
        <dbReference type="PIRSR" id="PIRSR006386-1"/>
    </source>
</evidence>
<dbReference type="CDD" id="cd03022">
    <property type="entry name" value="DsbA_HCCA_Iso"/>
    <property type="match status" value="1"/>
</dbReference>
<dbReference type="STRING" id="1470563.SAMN05444000_102129"/>
<dbReference type="GO" id="GO:0004602">
    <property type="term" value="F:glutathione peroxidase activity"/>
    <property type="evidence" value="ECO:0007669"/>
    <property type="project" value="TreeGrafter"/>
</dbReference>
<dbReference type="GO" id="GO:0004364">
    <property type="term" value="F:glutathione transferase activity"/>
    <property type="evidence" value="ECO:0007669"/>
    <property type="project" value="TreeGrafter"/>
</dbReference>
<dbReference type="Gene3D" id="3.40.30.10">
    <property type="entry name" value="Glutaredoxin"/>
    <property type="match status" value="1"/>
</dbReference>
<reference evidence="5" key="1">
    <citation type="submission" date="2016-11" db="EMBL/GenBank/DDBJ databases">
        <authorList>
            <person name="Varghese N."/>
            <person name="Submissions S."/>
        </authorList>
    </citation>
    <scope>NUCLEOTIDE SEQUENCE [LARGE SCALE GENOMIC DNA]</scope>
    <source>
        <strain evidence="5">DSM 100564</strain>
    </source>
</reference>
<dbReference type="InterPro" id="IPR014440">
    <property type="entry name" value="HCCAis_GSTk"/>
</dbReference>
<dbReference type="OrthoDB" id="5244108at2"/>
<evidence type="ECO:0000259" key="3">
    <source>
        <dbReference type="Pfam" id="PF01323"/>
    </source>
</evidence>
<dbReference type="InterPro" id="IPR036249">
    <property type="entry name" value="Thioredoxin-like_sf"/>
</dbReference>
<evidence type="ECO:0000256" key="1">
    <source>
        <dbReference type="PIRNR" id="PIRNR006386"/>
    </source>
</evidence>
<organism evidence="4 5">
    <name type="scientific">Shimia gijangensis</name>
    <dbReference type="NCBI Taxonomy" id="1470563"/>
    <lineage>
        <taxon>Bacteria</taxon>
        <taxon>Pseudomonadati</taxon>
        <taxon>Pseudomonadota</taxon>
        <taxon>Alphaproteobacteria</taxon>
        <taxon>Rhodobacterales</taxon>
        <taxon>Roseobacteraceae</taxon>
    </lineage>
</organism>
<dbReference type="InterPro" id="IPR001853">
    <property type="entry name" value="DSBA-like_thioredoxin_dom"/>
</dbReference>
<dbReference type="Pfam" id="PF01323">
    <property type="entry name" value="DSBA"/>
    <property type="match status" value="1"/>
</dbReference>
<dbReference type="RefSeq" id="WP_073248936.1">
    <property type="nucleotide sequence ID" value="NZ_FQZQ01000002.1"/>
</dbReference>
<keyword evidence="5" id="KW-1185">Reference proteome</keyword>
<dbReference type="Proteomes" id="UP000183982">
    <property type="component" value="Unassembled WGS sequence"/>
</dbReference>
<accession>A0A1M6CRC5</accession>
<dbReference type="PANTHER" id="PTHR42943:SF2">
    <property type="entry name" value="GLUTATHIONE S-TRANSFERASE KAPPA 1"/>
    <property type="match status" value="1"/>
</dbReference>
<protein>
    <recommendedName>
        <fullName evidence="1">2-hydroxychromene-2-carboxylate isomerase</fullName>
        <ecNumber evidence="1">5.99.1.4</ecNumber>
    </recommendedName>
</protein>
<gene>
    <name evidence="4" type="ORF">SAMN05444000_102129</name>
</gene>
<name>A0A1M6CRC5_9RHOB</name>
<dbReference type="PIRSF" id="PIRSF006386">
    <property type="entry name" value="HCCAis_GSTk"/>
    <property type="match status" value="1"/>
</dbReference>
<dbReference type="SUPFAM" id="SSF52833">
    <property type="entry name" value="Thioredoxin-like"/>
    <property type="match status" value="1"/>
</dbReference>
<comment type="catalytic activity">
    <reaction evidence="1">
        <text>2-hydroxychromene-2-carboxylate = (3E)-4-(2-hydroxyphenyl)-2-oxobut-3-enoate</text>
        <dbReference type="Rhea" id="RHEA:27401"/>
        <dbReference type="ChEBI" id="CHEBI:59350"/>
        <dbReference type="ChEBI" id="CHEBI:59353"/>
        <dbReference type="EC" id="5.99.1.4"/>
    </reaction>
</comment>
<dbReference type="PANTHER" id="PTHR42943">
    <property type="entry name" value="GLUTATHIONE S-TRANSFERASE KAPPA"/>
    <property type="match status" value="1"/>
</dbReference>
<evidence type="ECO:0000313" key="5">
    <source>
        <dbReference type="Proteomes" id="UP000183982"/>
    </source>
</evidence>
<dbReference type="InterPro" id="IPR044087">
    <property type="entry name" value="NahD-like"/>
</dbReference>
<dbReference type="AlphaFoldDB" id="A0A1M6CRC5"/>